<dbReference type="AlphaFoldDB" id="A0A849C7P1"/>
<dbReference type="RefSeq" id="WP_067521878.1">
    <property type="nucleotide sequence ID" value="NZ_JABELX010000011.1"/>
</dbReference>
<comment type="caution">
    <text evidence="1">The sequence shown here is derived from an EMBL/GenBank/DDBJ whole genome shotgun (WGS) entry which is preliminary data.</text>
</comment>
<reference evidence="1 2" key="1">
    <citation type="submission" date="2020-05" db="EMBL/GenBank/DDBJ databases">
        <title>MicrobeNet Type strains.</title>
        <authorList>
            <person name="Nicholson A.C."/>
        </authorList>
    </citation>
    <scope>NUCLEOTIDE SEQUENCE [LARGE SCALE GENOMIC DNA]</scope>
    <source>
        <strain evidence="1 2">JCM 3224</strain>
    </source>
</reference>
<organism evidence="1 2">
    <name type="scientific">Nocardia uniformis</name>
    <dbReference type="NCBI Taxonomy" id="53432"/>
    <lineage>
        <taxon>Bacteria</taxon>
        <taxon>Bacillati</taxon>
        <taxon>Actinomycetota</taxon>
        <taxon>Actinomycetes</taxon>
        <taxon>Mycobacteriales</taxon>
        <taxon>Nocardiaceae</taxon>
        <taxon>Nocardia</taxon>
    </lineage>
</organism>
<dbReference type="EMBL" id="JABELX010000011">
    <property type="protein sequence ID" value="NNH73796.1"/>
    <property type="molecule type" value="Genomic_DNA"/>
</dbReference>
<dbReference type="Proteomes" id="UP000586827">
    <property type="component" value="Unassembled WGS sequence"/>
</dbReference>
<evidence type="ECO:0000313" key="1">
    <source>
        <dbReference type="EMBL" id="NNH73796.1"/>
    </source>
</evidence>
<gene>
    <name evidence="1" type="ORF">HLB23_28745</name>
</gene>
<sequence length="140" mass="15565">MSGMHWSEVLGLRVDIYRSLHGTKTGITASHDQLTVVGIVDETDGGRVLPMPLWRQSRLSTYAPAVVVHIEYRWRLDGRQPPLKYAYLTPLQLDPSEPAVYFTAHGGNYAGGTPMLTDPLEPLLGYPPGHLLPVHDHNPF</sequence>
<accession>A0A849C7P1</accession>
<protein>
    <submittedName>
        <fullName evidence="1">Uncharacterized protein</fullName>
    </submittedName>
</protein>
<proteinExistence type="predicted"/>
<evidence type="ECO:0000313" key="2">
    <source>
        <dbReference type="Proteomes" id="UP000586827"/>
    </source>
</evidence>
<name>A0A849C7P1_9NOCA</name>
<keyword evidence="2" id="KW-1185">Reference proteome</keyword>